<dbReference type="AlphaFoldDB" id="A0AB36SXE8"/>
<gene>
    <name evidence="1" type="ORF">CN551_28910</name>
</gene>
<name>A0AB36SXE8_9BACI</name>
<sequence>MILKQHDDHMTIEGDEDLLQLAGIEITPTPLRKGEPPINVSSLRWLYEQAKRRKTRDAAALYVISRANFLYQNDRRNQKPNKN</sequence>
<reference evidence="1 2" key="1">
    <citation type="submission" date="2017-09" db="EMBL/GenBank/DDBJ databases">
        <title>Large-scale bioinformatics analysis of Bacillus genomes uncovers conserved roles of natural products in bacterial physiology.</title>
        <authorList>
            <consortium name="Agbiome Team Llc"/>
            <person name="Bleich R.M."/>
            <person name="Kirk G.J."/>
            <person name="Santa Maria K.C."/>
            <person name="Allen S.E."/>
            <person name="Farag S."/>
            <person name="Shank E.A."/>
            <person name="Bowers A."/>
        </authorList>
    </citation>
    <scope>NUCLEOTIDE SEQUENCE [LARGE SCALE GENOMIC DNA]</scope>
    <source>
        <strain evidence="1 2">AFS027629</strain>
    </source>
</reference>
<dbReference type="Proteomes" id="UP000220078">
    <property type="component" value="Unassembled WGS sequence"/>
</dbReference>
<evidence type="ECO:0000313" key="2">
    <source>
        <dbReference type="Proteomes" id="UP000220078"/>
    </source>
</evidence>
<dbReference type="EMBL" id="NUAP01000064">
    <property type="protein sequence ID" value="PEN83190.1"/>
    <property type="molecule type" value="Genomic_DNA"/>
</dbReference>
<protein>
    <submittedName>
        <fullName evidence="1">Uncharacterized protein</fullName>
    </submittedName>
</protein>
<proteinExistence type="predicted"/>
<dbReference type="RefSeq" id="WP_098144779.1">
    <property type="nucleotide sequence ID" value="NZ_NUAP01000064.1"/>
</dbReference>
<comment type="caution">
    <text evidence="1">The sequence shown here is derived from an EMBL/GenBank/DDBJ whole genome shotgun (WGS) entry which is preliminary data.</text>
</comment>
<organism evidence="1 2">
    <name type="scientific">Bacillus toyonensis</name>
    <dbReference type="NCBI Taxonomy" id="155322"/>
    <lineage>
        <taxon>Bacteria</taxon>
        <taxon>Bacillati</taxon>
        <taxon>Bacillota</taxon>
        <taxon>Bacilli</taxon>
        <taxon>Bacillales</taxon>
        <taxon>Bacillaceae</taxon>
        <taxon>Bacillus</taxon>
        <taxon>Bacillus cereus group</taxon>
    </lineage>
</organism>
<evidence type="ECO:0000313" key="1">
    <source>
        <dbReference type="EMBL" id="PEN83190.1"/>
    </source>
</evidence>
<accession>A0AB36SXE8</accession>